<dbReference type="AlphaFoldDB" id="A0A0F6W8F3"/>
<keyword evidence="4 7" id="KW-0133">Cell shape</keyword>
<dbReference type="GO" id="GO:0005576">
    <property type="term" value="C:extracellular region"/>
    <property type="evidence" value="ECO:0007669"/>
    <property type="project" value="TreeGrafter"/>
</dbReference>
<sequence>MGTRLPVHARVHGEGCPGGDWYRVGDDAFVCSSLVRPSAETPGGEEVPVVAPGSLLPRAYAFVGVDGTWAYARPSDYFLDDWTESLGRGFGIAITEVQRYEGVTFVRSLGGLWVPDDQLRRARGSDFEGVELQGALDVAWVAREGAIVRAWDGRRAGREVRRAGRRERVHVIEELARGLVRIDDGVIAARDLQRPRATTPPDGLGEAERWIDVDVTTQTLVLYEGARPLFATLVSTGRPGPGSDTPTGVFRVWVKLAEDTMDDLERTDQESNYAIEAVPWVQYFAEGVGLHAAFWHDDFGRRRSHGCVNLAPRDARRLFAITEPALPPGWDAILPTSARPGTLVRVRD</sequence>
<comment type="similarity">
    <text evidence="2">Belongs to the YkuD family.</text>
</comment>
<feature type="active site" description="Nucleophile" evidence="7">
    <location>
        <position position="307"/>
    </location>
</feature>
<evidence type="ECO:0000256" key="5">
    <source>
        <dbReference type="ARBA" id="ARBA00022984"/>
    </source>
</evidence>
<keyword evidence="6 7" id="KW-0961">Cell wall biogenesis/degradation</keyword>
<dbReference type="KEGG" id="samy:DB32_007204"/>
<dbReference type="GO" id="GO:0071555">
    <property type="term" value="P:cell wall organization"/>
    <property type="evidence" value="ECO:0007669"/>
    <property type="project" value="UniProtKB-UniRule"/>
</dbReference>
<dbReference type="GO" id="GO:0018104">
    <property type="term" value="P:peptidoglycan-protein cross-linking"/>
    <property type="evidence" value="ECO:0007669"/>
    <property type="project" value="TreeGrafter"/>
</dbReference>
<evidence type="ECO:0000256" key="1">
    <source>
        <dbReference type="ARBA" id="ARBA00004752"/>
    </source>
</evidence>
<evidence type="ECO:0000259" key="8">
    <source>
        <dbReference type="PROSITE" id="PS52029"/>
    </source>
</evidence>
<name>A0A0F6W8F3_9BACT</name>
<evidence type="ECO:0000256" key="7">
    <source>
        <dbReference type="PROSITE-ProRule" id="PRU01373"/>
    </source>
</evidence>
<evidence type="ECO:0000256" key="2">
    <source>
        <dbReference type="ARBA" id="ARBA00005992"/>
    </source>
</evidence>
<organism evidence="9 10">
    <name type="scientific">Sandaracinus amylolyticus</name>
    <dbReference type="NCBI Taxonomy" id="927083"/>
    <lineage>
        <taxon>Bacteria</taxon>
        <taxon>Pseudomonadati</taxon>
        <taxon>Myxococcota</taxon>
        <taxon>Polyangia</taxon>
        <taxon>Polyangiales</taxon>
        <taxon>Sandaracinaceae</taxon>
        <taxon>Sandaracinus</taxon>
    </lineage>
</organism>
<dbReference type="PROSITE" id="PS52029">
    <property type="entry name" value="LD_TPASE"/>
    <property type="match status" value="1"/>
</dbReference>
<proteinExistence type="inferred from homology"/>
<dbReference type="InterPro" id="IPR038063">
    <property type="entry name" value="Transpep_catalytic_dom"/>
</dbReference>
<evidence type="ECO:0000313" key="10">
    <source>
        <dbReference type="Proteomes" id="UP000034883"/>
    </source>
</evidence>
<protein>
    <recommendedName>
        <fullName evidence="8">L,D-TPase catalytic domain-containing protein</fullName>
    </recommendedName>
</protein>
<reference evidence="9 10" key="1">
    <citation type="submission" date="2015-03" db="EMBL/GenBank/DDBJ databases">
        <title>Genome assembly of Sandaracinus amylolyticus DSM 53668.</title>
        <authorList>
            <person name="Sharma G."/>
            <person name="Subramanian S."/>
        </authorList>
    </citation>
    <scope>NUCLEOTIDE SEQUENCE [LARGE SCALE GENOMIC DNA]</scope>
    <source>
        <strain evidence="9 10">DSM 53668</strain>
    </source>
</reference>
<keyword evidence="10" id="KW-1185">Reference proteome</keyword>
<dbReference type="UniPathway" id="UPA00219"/>
<dbReference type="CDD" id="cd16913">
    <property type="entry name" value="YkuD_like"/>
    <property type="match status" value="1"/>
</dbReference>
<feature type="active site" description="Proton donor/acceptor" evidence="7">
    <location>
        <position position="291"/>
    </location>
</feature>
<dbReference type="PANTHER" id="PTHR30582:SF2">
    <property type="entry name" value="L,D-TRANSPEPTIDASE YCIB-RELATED"/>
    <property type="match status" value="1"/>
</dbReference>
<feature type="domain" description="L,D-TPase catalytic" evidence="8">
    <location>
        <begin position="209"/>
        <end position="347"/>
    </location>
</feature>
<dbReference type="GO" id="GO:0008360">
    <property type="term" value="P:regulation of cell shape"/>
    <property type="evidence" value="ECO:0007669"/>
    <property type="project" value="UniProtKB-UniRule"/>
</dbReference>
<dbReference type="GO" id="GO:0071972">
    <property type="term" value="F:peptidoglycan L,D-transpeptidase activity"/>
    <property type="evidence" value="ECO:0007669"/>
    <property type="project" value="TreeGrafter"/>
</dbReference>
<dbReference type="EMBL" id="CP011125">
    <property type="protein sequence ID" value="AKF10055.1"/>
    <property type="molecule type" value="Genomic_DNA"/>
</dbReference>
<dbReference type="PANTHER" id="PTHR30582">
    <property type="entry name" value="L,D-TRANSPEPTIDASE"/>
    <property type="match status" value="1"/>
</dbReference>
<dbReference type="STRING" id="927083.DB32_007204"/>
<evidence type="ECO:0000256" key="6">
    <source>
        <dbReference type="ARBA" id="ARBA00023316"/>
    </source>
</evidence>
<dbReference type="Gene3D" id="2.40.440.10">
    <property type="entry name" value="L,D-transpeptidase catalytic domain-like"/>
    <property type="match status" value="1"/>
</dbReference>
<dbReference type="GO" id="GO:0016740">
    <property type="term" value="F:transferase activity"/>
    <property type="evidence" value="ECO:0007669"/>
    <property type="project" value="UniProtKB-KW"/>
</dbReference>
<evidence type="ECO:0000256" key="3">
    <source>
        <dbReference type="ARBA" id="ARBA00022679"/>
    </source>
</evidence>
<dbReference type="Pfam" id="PF03734">
    <property type="entry name" value="YkuD"/>
    <property type="match status" value="1"/>
</dbReference>
<gene>
    <name evidence="9" type="ORF">DB32_007204</name>
</gene>
<comment type="pathway">
    <text evidence="1 7">Cell wall biogenesis; peptidoglycan biosynthesis.</text>
</comment>
<keyword evidence="5 7" id="KW-0573">Peptidoglycan synthesis</keyword>
<dbReference type="InterPro" id="IPR005490">
    <property type="entry name" value="LD_TPept_cat_dom"/>
</dbReference>
<dbReference type="Proteomes" id="UP000034883">
    <property type="component" value="Chromosome"/>
</dbReference>
<accession>A0A0F6W8F3</accession>
<evidence type="ECO:0000256" key="4">
    <source>
        <dbReference type="ARBA" id="ARBA00022960"/>
    </source>
</evidence>
<dbReference type="SUPFAM" id="SSF141523">
    <property type="entry name" value="L,D-transpeptidase catalytic domain-like"/>
    <property type="match status" value="1"/>
</dbReference>
<dbReference type="InterPro" id="IPR050979">
    <property type="entry name" value="LD-transpeptidase"/>
</dbReference>
<evidence type="ECO:0000313" key="9">
    <source>
        <dbReference type="EMBL" id="AKF10055.1"/>
    </source>
</evidence>
<keyword evidence="3" id="KW-0808">Transferase</keyword>